<evidence type="ECO:0000259" key="2">
    <source>
        <dbReference type="Pfam" id="PF00773"/>
    </source>
</evidence>
<dbReference type="EMBL" id="JAMKFB020000007">
    <property type="protein sequence ID" value="KAL0188973.1"/>
    <property type="molecule type" value="Genomic_DNA"/>
</dbReference>
<dbReference type="InterPro" id="IPR001900">
    <property type="entry name" value="RNase_II/R"/>
</dbReference>
<feature type="non-terminal residue" evidence="3">
    <location>
        <position position="73"/>
    </location>
</feature>
<dbReference type="Proteomes" id="UP001529510">
    <property type="component" value="Unassembled WGS sequence"/>
</dbReference>
<comment type="caution">
    <text evidence="3">The sequence shown here is derived from an EMBL/GenBank/DDBJ whole genome shotgun (WGS) entry which is preliminary data.</text>
</comment>
<evidence type="ECO:0000313" key="3">
    <source>
        <dbReference type="EMBL" id="KAL0188973.1"/>
    </source>
</evidence>
<gene>
    <name evidence="3" type="ORF">M9458_016072</name>
</gene>
<keyword evidence="4" id="KW-1185">Reference proteome</keyword>
<name>A0ABD0QTA1_CIRMR</name>
<dbReference type="PANTHER" id="PTHR23355">
    <property type="entry name" value="RIBONUCLEASE"/>
    <property type="match status" value="1"/>
</dbReference>
<dbReference type="PANTHER" id="PTHR23355:SF30">
    <property type="entry name" value="DIS3-LIKE EXONUCLEASE 1"/>
    <property type="match status" value="1"/>
</dbReference>
<feature type="domain" description="RNB" evidence="2">
    <location>
        <begin position="20"/>
        <end position="72"/>
    </location>
</feature>
<dbReference type="InterPro" id="IPR050180">
    <property type="entry name" value="RNR_Ribonuclease"/>
</dbReference>
<dbReference type="AlphaFoldDB" id="A0ABD0QTA1"/>
<sequence>MPVNTEENPWQMDSSEVDTHLVFSIDPKGCEDVDDTLSVRTLPGGKRLELGVHIADVTYFVREGSLTDLEARS</sequence>
<accession>A0ABD0QTA1</accession>
<evidence type="ECO:0000313" key="4">
    <source>
        <dbReference type="Proteomes" id="UP001529510"/>
    </source>
</evidence>
<dbReference type="SUPFAM" id="SSF50249">
    <property type="entry name" value="Nucleic acid-binding proteins"/>
    <property type="match status" value="1"/>
</dbReference>
<dbReference type="InterPro" id="IPR012340">
    <property type="entry name" value="NA-bd_OB-fold"/>
</dbReference>
<proteinExistence type="predicted"/>
<reference evidence="3 4" key="1">
    <citation type="submission" date="2024-05" db="EMBL/GenBank/DDBJ databases">
        <title>Genome sequencing and assembly of Indian major carp, Cirrhinus mrigala (Hamilton, 1822).</title>
        <authorList>
            <person name="Mohindra V."/>
            <person name="Chowdhury L.M."/>
            <person name="Lal K."/>
            <person name="Jena J.K."/>
        </authorList>
    </citation>
    <scope>NUCLEOTIDE SEQUENCE [LARGE SCALE GENOMIC DNA]</scope>
    <source>
        <strain evidence="3">CM1030</strain>
        <tissue evidence="3">Blood</tissue>
    </source>
</reference>
<protein>
    <recommendedName>
        <fullName evidence="1">DIS3-like exonuclease 1</fullName>
    </recommendedName>
</protein>
<evidence type="ECO:0000256" key="1">
    <source>
        <dbReference type="ARBA" id="ARBA00016366"/>
    </source>
</evidence>
<organism evidence="3 4">
    <name type="scientific">Cirrhinus mrigala</name>
    <name type="common">Mrigala</name>
    <dbReference type="NCBI Taxonomy" id="683832"/>
    <lineage>
        <taxon>Eukaryota</taxon>
        <taxon>Metazoa</taxon>
        <taxon>Chordata</taxon>
        <taxon>Craniata</taxon>
        <taxon>Vertebrata</taxon>
        <taxon>Euteleostomi</taxon>
        <taxon>Actinopterygii</taxon>
        <taxon>Neopterygii</taxon>
        <taxon>Teleostei</taxon>
        <taxon>Ostariophysi</taxon>
        <taxon>Cypriniformes</taxon>
        <taxon>Cyprinidae</taxon>
        <taxon>Labeoninae</taxon>
        <taxon>Labeonini</taxon>
        <taxon>Cirrhinus</taxon>
    </lineage>
</organism>
<dbReference type="Pfam" id="PF00773">
    <property type="entry name" value="RNB"/>
    <property type="match status" value="1"/>
</dbReference>